<gene>
    <name evidence="1" type="ORF">FBU59_004936</name>
</gene>
<dbReference type="Proteomes" id="UP001150603">
    <property type="component" value="Unassembled WGS sequence"/>
</dbReference>
<proteinExistence type="predicted"/>
<protein>
    <submittedName>
        <fullName evidence="1">Uncharacterized protein</fullName>
    </submittedName>
</protein>
<reference evidence="1" key="1">
    <citation type="submission" date="2022-07" db="EMBL/GenBank/DDBJ databases">
        <title>Phylogenomic reconstructions and comparative analyses of Kickxellomycotina fungi.</title>
        <authorList>
            <person name="Reynolds N.K."/>
            <person name="Stajich J.E."/>
            <person name="Barry K."/>
            <person name="Grigoriev I.V."/>
            <person name="Crous P."/>
            <person name="Smith M.E."/>
        </authorList>
    </citation>
    <scope>NUCLEOTIDE SEQUENCE</scope>
    <source>
        <strain evidence="1">NRRL 5244</strain>
    </source>
</reference>
<evidence type="ECO:0000313" key="2">
    <source>
        <dbReference type="Proteomes" id="UP001150603"/>
    </source>
</evidence>
<keyword evidence="2" id="KW-1185">Reference proteome</keyword>
<name>A0ACC1J456_9FUNG</name>
<dbReference type="EMBL" id="JANBPW010003738">
    <property type="protein sequence ID" value="KAJ1936823.1"/>
    <property type="molecule type" value="Genomic_DNA"/>
</dbReference>
<feature type="non-terminal residue" evidence="1">
    <location>
        <position position="1"/>
    </location>
</feature>
<accession>A0ACC1J456</accession>
<organism evidence="1 2">
    <name type="scientific">Linderina macrospora</name>
    <dbReference type="NCBI Taxonomy" id="4868"/>
    <lineage>
        <taxon>Eukaryota</taxon>
        <taxon>Fungi</taxon>
        <taxon>Fungi incertae sedis</taxon>
        <taxon>Zoopagomycota</taxon>
        <taxon>Kickxellomycotina</taxon>
        <taxon>Kickxellomycetes</taxon>
        <taxon>Kickxellales</taxon>
        <taxon>Kickxellaceae</taxon>
        <taxon>Linderina</taxon>
    </lineage>
</organism>
<evidence type="ECO:0000313" key="1">
    <source>
        <dbReference type="EMBL" id="KAJ1936823.1"/>
    </source>
</evidence>
<comment type="caution">
    <text evidence="1">The sequence shown here is derived from an EMBL/GenBank/DDBJ whole genome shotgun (WGS) entry which is preliminary data.</text>
</comment>
<feature type="non-terminal residue" evidence="1">
    <location>
        <position position="520"/>
    </location>
</feature>
<sequence length="520" mass="58746">KNGELEDSNDREKWDIVKEVYYLQDLLEKKTLMQVLEDYKEKLYYDYVDVAEDQQPDLYEYLQNMARTGASKLAELARKAQEDREANEEQLSDRLKKMLKQKHTKDKEKIKIVKGHTKYLPETIEEFKQRYLIVSKEGRPTIMERGFKPEFPEDNFRRGSTLQASFQQFRVAKNTMYTVRQGWSCLADESNPVSTQLQLPSDDAPVIVPVCTATPKLVYTDMMQSLYPVVRILNSQVLRRAFNQLVSNPVLVVDDTAIDEIGKLCTDRYVSSSRLRAIITNLVLTPNEQYDEVLANKLLVPDKYVTELILKYIQRTLTITRLASNAMSIGLAKLVVNNVLDPTTFAPYVPDDAPAETDFGSTIVVHETSGSTRVSATEAQLGTHATGTPDDDQLDLSSIERRTPGRGFAITEKFANVLNGNLPASFLNGTRRLPELSTTDHIWESADTASSLALFAEGRLWLRPVYSAKPDAPFGPMSGFQRRLNIHVIDFDLRISTTDAPAVMDTEDNQDSDDLGLAPE</sequence>